<dbReference type="InterPro" id="IPR014047">
    <property type="entry name" value="Chr_Tranpt_l_chain"/>
</dbReference>
<comment type="caution">
    <text evidence="8">The sequence shown here is derived from an EMBL/GenBank/DDBJ whole genome shotgun (WGS) entry which is preliminary data.</text>
</comment>
<evidence type="ECO:0000256" key="5">
    <source>
        <dbReference type="ARBA" id="ARBA00022989"/>
    </source>
</evidence>
<evidence type="ECO:0000256" key="6">
    <source>
        <dbReference type="ARBA" id="ARBA00023136"/>
    </source>
</evidence>
<dbReference type="RefSeq" id="WP_250094452.1">
    <property type="nucleotide sequence ID" value="NZ_JAKRYL010000001.1"/>
</dbReference>
<evidence type="ECO:0000256" key="4">
    <source>
        <dbReference type="ARBA" id="ARBA00022692"/>
    </source>
</evidence>
<sequence>MEKPSLWNIFWTYILIGLQGWGGPTAQIQVIHEHAVEKKKWIDNERFRDAFAVCGMLPGPEAAELCMYVGYRQRGYLGGLLAGLGFMLPNFILITILAWAYFQYAATSNIAQGLLYGVKPAMVAIVLFSLYRIANKFGVLQDGKKIFITLFMLTLTFITQIDLILLLLVMGVVYMILVRSFNNKAFSVNSLPFLAIASVGTASIPTSLSLLFLKVGALSFGGAYTVLALLQFEAVDNYGWLTTEQYIDGLAINELTPGPLIMVAAFVGFAAYGFWGATLATFFIFLPAFLVVLLGAPYFDKIRENKKLKLYLTGVSAAVVGLIASFLIRLSLEVFIDWGSVVIAIIMLGLLFKFKWQIWQVFLLALALGTILIFL</sequence>
<evidence type="ECO:0000256" key="7">
    <source>
        <dbReference type="SAM" id="Phobius"/>
    </source>
</evidence>
<keyword evidence="9" id="KW-1185">Reference proteome</keyword>
<dbReference type="GO" id="GO:0015109">
    <property type="term" value="F:chromate transmembrane transporter activity"/>
    <property type="evidence" value="ECO:0007669"/>
    <property type="project" value="InterPro"/>
</dbReference>
<dbReference type="InterPro" id="IPR003370">
    <property type="entry name" value="Chromate_transpt"/>
</dbReference>
<dbReference type="PANTHER" id="PTHR43663:SF1">
    <property type="entry name" value="CHROMATE TRANSPORTER"/>
    <property type="match status" value="1"/>
</dbReference>
<dbReference type="InterPro" id="IPR052518">
    <property type="entry name" value="CHR_Transporter"/>
</dbReference>
<feature type="transmembrane region" description="Helical" evidence="7">
    <location>
        <begin position="334"/>
        <end position="351"/>
    </location>
</feature>
<dbReference type="NCBIfam" id="TIGR00937">
    <property type="entry name" value="2A51"/>
    <property type="match status" value="1"/>
</dbReference>
<evidence type="ECO:0000313" key="9">
    <source>
        <dbReference type="Proteomes" id="UP001139150"/>
    </source>
</evidence>
<evidence type="ECO:0000256" key="3">
    <source>
        <dbReference type="ARBA" id="ARBA00022475"/>
    </source>
</evidence>
<comment type="subcellular location">
    <subcellularLocation>
        <location evidence="1">Cell membrane</location>
        <topology evidence="1">Multi-pass membrane protein</topology>
    </subcellularLocation>
</comment>
<comment type="similarity">
    <text evidence="2">Belongs to the chromate ion transporter (CHR) (TC 2.A.51) family.</text>
</comment>
<gene>
    <name evidence="8" type="primary">chrA</name>
    <name evidence="8" type="ORF">MF646_00100</name>
</gene>
<evidence type="ECO:0000256" key="1">
    <source>
        <dbReference type="ARBA" id="ARBA00004651"/>
    </source>
</evidence>
<dbReference type="Proteomes" id="UP001139150">
    <property type="component" value="Unassembled WGS sequence"/>
</dbReference>
<feature type="transmembrane region" description="Helical" evidence="7">
    <location>
        <begin position="263"/>
        <end position="296"/>
    </location>
</feature>
<dbReference type="PIRSF" id="PIRSF004810">
    <property type="entry name" value="ChrA"/>
    <property type="match status" value="1"/>
</dbReference>
<proteinExistence type="inferred from homology"/>
<evidence type="ECO:0000313" key="8">
    <source>
        <dbReference type="EMBL" id="MCL7745510.1"/>
    </source>
</evidence>
<keyword evidence="3" id="KW-1003">Cell membrane</keyword>
<feature type="transmembrane region" description="Helical" evidence="7">
    <location>
        <begin position="146"/>
        <end position="174"/>
    </location>
</feature>
<protein>
    <submittedName>
        <fullName evidence="8">Chromate efflux transporter</fullName>
    </submittedName>
</protein>
<feature type="transmembrane region" description="Helical" evidence="7">
    <location>
        <begin position="186"/>
        <end position="204"/>
    </location>
</feature>
<organism evidence="8 9">
    <name type="scientific">Halalkalibacter alkaliphilus</name>
    <dbReference type="NCBI Taxonomy" id="2917993"/>
    <lineage>
        <taxon>Bacteria</taxon>
        <taxon>Bacillati</taxon>
        <taxon>Bacillota</taxon>
        <taxon>Bacilli</taxon>
        <taxon>Bacillales</taxon>
        <taxon>Bacillaceae</taxon>
        <taxon>Halalkalibacter</taxon>
    </lineage>
</organism>
<dbReference type="GO" id="GO:0005886">
    <property type="term" value="C:plasma membrane"/>
    <property type="evidence" value="ECO:0007669"/>
    <property type="project" value="UniProtKB-SubCell"/>
</dbReference>
<accession>A0A9X1ZYP1</accession>
<dbReference type="Pfam" id="PF02417">
    <property type="entry name" value="Chromate_transp"/>
    <property type="match status" value="2"/>
</dbReference>
<keyword evidence="4 7" id="KW-0812">Transmembrane</keyword>
<feature type="transmembrane region" description="Helical" evidence="7">
    <location>
        <begin position="77"/>
        <end position="102"/>
    </location>
</feature>
<feature type="transmembrane region" description="Helical" evidence="7">
    <location>
        <begin position="114"/>
        <end position="134"/>
    </location>
</feature>
<dbReference type="PANTHER" id="PTHR43663">
    <property type="entry name" value="CHROMATE TRANSPORT PROTEIN-RELATED"/>
    <property type="match status" value="1"/>
</dbReference>
<evidence type="ECO:0000256" key="2">
    <source>
        <dbReference type="ARBA" id="ARBA00005262"/>
    </source>
</evidence>
<name>A0A9X1ZYP1_9BACI</name>
<keyword evidence="5 7" id="KW-1133">Transmembrane helix</keyword>
<reference evidence="8" key="1">
    <citation type="submission" date="2022-02" db="EMBL/GenBank/DDBJ databases">
        <title>Halalkalibacter sp. nov. isolated from Lonar Lake, India.</title>
        <authorList>
            <person name="Joshi A."/>
            <person name="Thite S."/>
            <person name="Lodha T."/>
        </authorList>
    </citation>
    <scope>NUCLEOTIDE SEQUENCE</scope>
    <source>
        <strain evidence="8">MEB205</strain>
    </source>
</reference>
<dbReference type="AlphaFoldDB" id="A0A9X1ZYP1"/>
<feature type="transmembrane region" description="Helical" evidence="7">
    <location>
        <begin position="358"/>
        <end position="374"/>
    </location>
</feature>
<feature type="transmembrane region" description="Helical" evidence="7">
    <location>
        <begin position="211"/>
        <end position="232"/>
    </location>
</feature>
<keyword evidence="6 7" id="KW-0472">Membrane</keyword>
<feature type="transmembrane region" description="Helical" evidence="7">
    <location>
        <begin position="308"/>
        <end position="328"/>
    </location>
</feature>
<dbReference type="EMBL" id="JAKRYL010000001">
    <property type="protein sequence ID" value="MCL7745510.1"/>
    <property type="molecule type" value="Genomic_DNA"/>
</dbReference>